<feature type="transmembrane region" description="Helical" evidence="2">
    <location>
        <begin position="154"/>
        <end position="176"/>
    </location>
</feature>
<name>A0A9K3CLP2_9EUKA</name>
<feature type="region of interest" description="Disordered" evidence="1">
    <location>
        <begin position="32"/>
        <end position="64"/>
    </location>
</feature>
<keyword evidence="2" id="KW-0812">Transmembrane</keyword>
<feature type="compositionally biased region" description="Low complexity" evidence="1">
    <location>
        <begin position="37"/>
        <end position="46"/>
    </location>
</feature>
<evidence type="ECO:0000256" key="2">
    <source>
        <dbReference type="SAM" id="Phobius"/>
    </source>
</evidence>
<keyword evidence="5" id="KW-1185">Reference proteome</keyword>
<dbReference type="Proteomes" id="UP000265618">
    <property type="component" value="Unassembled WGS sequence"/>
</dbReference>
<feature type="transmembrane region" description="Helical" evidence="2">
    <location>
        <begin position="212"/>
        <end position="233"/>
    </location>
</feature>
<keyword evidence="2" id="KW-0472">Membrane</keyword>
<organism evidence="4 5">
    <name type="scientific">Kipferlia bialata</name>
    <dbReference type="NCBI Taxonomy" id="797122"/>
    <lineage>
        <taxon>Eukaryota</taxon>
        <taxon>Metamonada</taxon>
        <taxon>Carpediemonas-like organisms</taxon>
        <taxon>Kipferlia</taxon>
    </lineage>
</organism>
<evidence type="ECO:0000256" key="3">
    <source>
        <dbReference type="SAM" id="SignalP"/>
    </source>
</evidence>
<keyword evidence="2" id="KW-1133">Transmembrane helix</keyword>
<dbReference type="EMBL" id="BDIP01000018">
    <property type="protein sequence ID" value="GIQ79518.1"/>
    <property type="molecule type" value="Genomic_DNA"/>
</dbReference>
<comment type="caution">
    <text evidence="4">The sequence shown here is derived from an EMBL/GenBank/DDBJ whole genome shotgun (WGS) entry which is preliminary data.</text>
</comment>
<sequence>MPYAGVIFLVAVFSLLDLVLCGSAYTQASADSSALESTPHAPRAASTPPPTRIEGTLSLSETDGADAPPTTFVTVLGMPFADCPENEDPTGLVYDLLDQLNIDMGTGSVSVSKDRIVQDITYTVPWYETAIAFAVPCEDIAGDWALLEPLKSAVAVNILSLILLSHLVLANLMYVCEYLGSRTARKEAYTSKALVLLWLSVLGWSPDGIRTAGARLLAFIDAMVAAVLMALYLSAVTVDSVTRSAEGFGVDNLSGLSIGKTANNTFWDWLETQGVHNVKYDVATFTTCFEDLFVDDPPIVACAGDRAYINGLVDEYAGDVCVYSEVAHIDPIFSLVNEDQMDLLDAMNVSLVDMKEDGRLAVMEAEWIVSAEDTDGISSKVAFWAVLGYSIVALWLLGLFIYQTVLWRASRPTQQKELRGVGRDVMSV</sequence>
<proteinExistence type="predicted"/>
<evidence type="ECO:0000256" key="1">
    <source>
        <dbReference type="SAM" id="MobiDB-lite"/>
    </source>
</evidence>
<feature type="transmembrane region" description="Helical" evidence="2">
    <location>
        <begin position="381"/>
        <end position="402"/>
    </location>
</feature>
<accession>A0A9K3CLP2</accession>
<protein>
    <recommendedName>
        <fullName evidence="6">Solute-binding protein family 3/N-terminal domain-containing protein</fullName>
    </recommendedName>
</protein>
<dbReference type="SUPFAM" id="SSF53850">
    <property type="entry name" value="Periplasmic binding protein-like II"/>
    <property type="match status" value="1"/>
</dbReference>
<evidence type="ECO:0000313" key="4">
    <source>
        <dbReference type="EMBL" id="GIQ79518.1"/>
    </source>
</evidence>
<feature type="chain" id="PRO_5039919469" description="Solute-binding protein family 3/N-terminal domain-containing protein" evidence="3">
    <location>
        <begin position="22"/>
        <end position="428"/>
    </location>
</feature>
<dbReference type="Gene3D" id="3.40.190.10">
    <property type="entry name" value="Periplasmic binding protein-like II"/>
    <property type="match status" value="2"/>
</dbReference>
<evidence type="ECO:0000313" key="5">
    <source>
        <dbReference type="Proteomes" id="UP000265618"/>
    </source>
</evidence>
<gene>
    <name evidence="4" type="ORF">KIPB_000171</name>
</gene>
<dbReference type="AlphaFoldDB" id="A0A9K3CLP2"/>
<evidence type="ECO:0008006" key="6">
    <source>
        <dbReference type="Google" id="ProtNLM"/>
    </source>
</evidence>
<reference evidence="4 5" key="1">
    <citation type="journal article" date="2018" name="PLoS ONE">
        <title>The draft genome of Kipferlia bialata reveals reductive genome evolution in fornicate parasites.</title>
        <authorList>
            <person name="Tanifuji G."/>
            <person name="Takabayashi S."/>
            <person name="Kume K."/>
            <person name="Takagi M."/>
            <person name="Nakayama T."/>
            <person name="Kamikawa R."/>
            <person name="Inagaki Y."/>
            <person name="Hashimoto T."/>
        </authorList>
    </citation>
    <scope>NUCLEOTIDE SEQUENCE [LARGE SCALE GENOMIC DNA]</scope>
    <source>
        <strain evidence="4">NY0173</strain>
    </source>
</reference>
<keyword evidence="3" id="KW-0732">Signal</keyword>
<feature type="signal peptide" evidence="3">
    <location>
        <begin position="1"/>
        <end position="21"/>
    </location>
</feature>